<evidence type="ECO:0000256" key="1">
    <source>
        <dbReference type="ARBA" id="ARBA00007749"/>
    </source>
</evidence>
<keyword evidence="2" id="KW-0479">Metal-binding</keyword>
<evidence type="ECO:0000313" key="5">
    <source>
        <dbReference type="EMBL" id="CEJ62746.1"/>
    </source>
</evidence>
<gene>
    <name evidence="5" type="ORF">PMG11_11237</name>
</gene>
<dbReference type="PANTHER" id="PTHR42978">
    <property type="entry name" value="QUORUM-QUENCHING LACTONASE YTNP-RELATED-RELATED"/>
    <property type="match status" value="1"/>
</dbReference>
<dbReference type="SUPFAM" id="SSF56281">
    <property type="entry name" value="Metallo-hydrolase/oxidoreductase"/>
    <property type="match status" value="1"/>
</dbReference>
<dbReference type="PANTHER" id="PTHR42978:SF5">
    <property type="entry name" value="METALLO-BETA-LACTAMASE DOMAIN-CONTAINING PROTEIN"/>
    <property type="match status" value="1"/>
</dbReference>
<evidence type="ECO:0000256" key="4">
    <source>
        <dbReference type="ARBA" id="ARBA00022833"/>
    </source>
</evidence>
<keyword evidence="6" id="KW-1185">Reference proteome</keyword>
<evidence type="ECO:0000256" key="3">
    <source>
        <dbReference type="ARBA" id="ARBA00022801"/>
    </source>
</evidence>
<keyword evidence="3" id="KW-0378">Hydrolase</keyword>
<keyword evidence="4" id="KW-0862">Zinc</keyword>
<dbReference type="InterPro" id="IPR051013">
    <property type="entry name" value="MBL_superfamily_lactonases"/>
</dbReference>
<dbReference type="STRING" id="104259.A0A0F7U3B4"/>
<sequence>MQVLGQIESVKAVVEIEQDIADQVCKANIPLESINTIIWSHRHMDHTGDPSLFPPSTELVVGPGFKLDKATSQGYPQNADALVTADAFTGHNFVDLDFSGALKIWGFRALDIFQGGSLYLLRSNGHSIFIP</sequence>
<dbReference type="Gene3D" id="3.60.15.10">
    <property type="entry name" value="Ribonuclease Z/Hydroxyacylglutathione hydrolase-like"/>
    <property type="match status" value="1"/>
</dbReference>
<protein>
    <recommendedName>
        <fullName evidence="7">Metallo-beta-lactamase domain-containing protein</fullName>
    </recommendedName>
</protein>
<comment type="similarity">
    <text evidence="1">Belongs to the metallo-beta-lactamase superfamily.</text>
</comment>
<accession>A0A0F7U3B4</accession>
<evidence type="ECO:0000313" key="6">
    <source>
        <dbReference type="Proteomes" id="UP000042958"/>
    </source>
</evidence>
<dbReference type="EMBL" id="CDHK01000022">
    <property type="protein sequence ID" value="CEJ62746.1"/>
    <property type="molecule type" value="Genomic_DNA"/>
</dbReference>
<evidence type="ECO:0008006" key="7">
    <source>
        <dbReference type="Google" id="ProtNLM"/>
    </source>
</evidence>
<reference evidence="6" key="1">
    <citation type="journal article" date="2015" name="Genome Announc.">
        <title>Draft genome sequence of the fungus Penicillium brasilianum MG11.</title>
        <authorList>
            <person name="Horn F."/>
            <person name="Linde J."/>
            <person name="Mattern D.J."/>
            <person name="Walther G."/>
            <person name="Guthke R."/>
            <person name="Brakhage A.A."/>
            <person name="Valiante V."/>
        </authorList>
    </citation>
    <scope>NUCLEOTIDE SEQUENCE [LARGE SCALE GENOMIC DNA]</scope>
    <source>
        <strain evidence="6">MG11</strain>
    </source>
</reference>
<evidence type="ECO:0000256" key="2">
    <source>
        <dbReference type="ARBA" id="ARBA00022723"/>
    </source>
</evidence>
<dbReference type="GO" id="GO:0016787">
    <property type="term" value="F:hydrolase activity"/>
    <property type="evidence" value="ECO:0007669"/>
    <property type="project" value="UniProtKB-KW"/>
</dbReference>
<organism evidence="5 6">
    <name type="scientific">Penicillium brasilianum</name>
    <dbReference type="NCBI Taxonomy" id="104259"/>
    <lineage>
        <taxon>Eukaryota</taxon>
        <taxon>Fungi</taxon>
        <taxon>Dikarya</taxon>
        <taxon>Ascomycota</taxon>
        <taxon>Pezizomycotina</taxon>
        <taxon>Eurotiomycetes</taxon>
        <taxon>Eurotiomycetidae</taxon>
        <taxon>Eurotiales</taxon>
        <taxon>Aspergillaceae</taxon>
        <taxon>Penicillium</taxon>
    </lineage>
</organism>
<dbReference type="Proteomes" id="UP000042958">
    <property type="component" value="Unassembled WGS sequence"/>
</dbReference>
<dbReference type="AlphaFoldDB" id="A0A0F7U3B4"/>
<name>A0A0F7U3B4_PENBI</name>
<dbReference type="InterPro" id="IPR036866">
    <property type="entry name" value="RibonucZ/Hydroxyglut_hydro"/>
</dbReference>
<dbReference type="OrthoDB" id="10250730at2759"/>
<proteinExistence type="inferred from homology"/>
<dbReference type="GO" id="GO:0046872">
    <property type="term" value="F:metal ion binding"/>
    <property type="evidence" value="ECO:0007669"/>
    <property type="project" value="UniProtKB-KW"/>
</dbReference>